<dbReference type="InterPro" id="IPR056884">
    <property type="entry name" value="NPHP3-like_N"/>
</dbReference>
<dbReference type="Pfam" id="PF12796">
    <property type="entry name" value="Ank_2"/>
    <property type="match status" value="2"/>
</dbReference>
<feature type="repeat" description="ANK" evidence="3">
    <location>
        <begin position="1119"/>
        <end position="1151"/>
    </location>
</feature>
<protein>
    <submittedName>
        <fullName evidence="6">Inversin</fullName>
    </submittedName>
</protein>
<feature type="domain" description="Nephrocystin 3-like N-terminal" evidence="5">
    <location>
        <begin position="450"/>
        <end position="627"/>
    </location>
</feature>
<proteinExistence type="predicted"/>
<evidence type="ECO:0000256" key="2">
    <source>
        <dbReference type="ARBA" id="ARBA00023043"/>
    </source>
</evidence>
<dbReference type="Gene3D" id="3.40.50.1820">
    <property type="entry name" value="alpha/beta hydrolase"/>
    <property type="match status" value="1"/>
</dbReference>
<evidence type="ECO:0000256" key="4">
    <source>
        <dbReference type="SAM" id="MobiDB-lite"/>
    </source>
</evidence>
<dbReference type="SUPFAM" id="SSF53474">
    <property type="entry name" value="alpha/beta-Hydrolases"/>
    <property type="match status" value="1"/>
</dbReference>
<dbReference type="SUPFAM" id="SSF52540">
    <property type="entry name" value="P-loop containing nucleoside triphosphate hydrolases"/>
    <property type="match status" value="1"/>
</dbReference>
<evidence type="ECO:0000313" key="6">
    <source>
        <dbReference type="EMBL" id="GAB1310906.1"/>
    </source>
</evidence>
<dbReference type="InterPro" id="IPR027417">
    <property type="entry name" value="P-loop_NTPase"/>
</dbReference>
<feature type="repeat" description="ANK" evidence="3">
    <location>
        <begin position="1185"/>
        <end position="1217"/>
    </location>
</feature>
<dbReference type="RefSeq" id="XP_070912639.1">
    <property type="nucleotide sequence ID" value="XM_071056538.1"/>
</dbReference>
<reference evidence="6 7" key="1">
    <citation type="submission" date="2024-09" db="EMBL/GenBank/DDBJ databases">
        <title>Itraconazole resistance in Madurella fahalii resulting from another homologue of gene encoding cytochrome P450 14-alpha sterol demethylase (CYP51).</title>
        <authorList>
            <person name="Yoshioka I."/>
            <person name="Fahal A.H."/>
            <person name="Kaneko S."/>
            <person name="Yaguchi T."/>
        </authorList>
    </citation>
    <scope>NUCLEOTIDE SEQUENCE [LARGE SCALE GENOMIC DNA]</scope>
    <source>
        <strain evidence="6 7">IFM 68171</strain>
    </source>
</reference>
<feature type="compositionally biased region" description="Low complexity" evidence="4">
    <location>
        <begin position="81"/>
        <end position="100"/>
    </location>
</feature>
<dbReference type="EMBL" id="BAAFSV010000001">
    <property type="protein sequence ID" value="GAB1310906.1"/>
    <property type="molecule type" value="Genomic_DNA"/>
</dbReference>
<dbReference type="PROSITE" id="PS50297">
    <property type="entry name" value="ANK_REP_REGION"/>
    <property type="match status" value="6"/>
</dbReference>
<dbReference type="GeneID" id="98171861"/>
<feature type="repeat" description="ANK" evidence="3">
    <location>
        <begin position="1218"/>
        <end position="1250"/>
    </location>
</feature>
<keyword evidence="2 3" id="KW-0040">ANK repeat</keyword>
<organism evidence="6 7">
    <name type="scientific">Madurella fahalii</name>
    <dbReference type="NCBI Taxonomy" id="1157608"/>
    <lineage>
        <taxon>Eukaryota</taxon>
        <taxon>Fungi</taxon>
        <taxon>Dikarya</taxon>
        <taxon>Ascomycota</taxon>
        <taxon>Pezizomycotina</taxon>
        <taxon>Sordariomycetes</taxon>
        <taxon>Sordariomycetidae</taxon>
        <taxon>Sordariales</taxon>
        <taxon>Sordariales incertae sedis</taxon>
        <taxon>Madurella</taxon>
    </lineage>
</organism>
<evidence type="ECO:0000256" key="1">
    <source>
        <dbReference type="ARBA" id="ARBA00022737"/>
    </source>
</evidence>
<dbReference type="PANTHER" id="PTHR24198">
    <property type="entry name" value="ANKYRIN REPEAT AND PROTEIN KINASE DOMAIN-CONTAINING PROTEIN"/>
    <property type="match status" value="1"/>
</dbReference>
<dbReference type="PRINTS" id="PR01415">
    <property type="entry name" value="ANKYRIN"/>
</dbReference>
<feature type="repeat" description="ANK" evidence="3">
    <location>
        <begin position="1086"/>
        <end position="1118"/>
    </location>
</feature>
<keyword evidence="1" id="KW-0677">Repeat</keyword>
<dbReference type="Pfam" id="PF24883">
    <property type="entry name" value="NPHP3_N"/>
    <property type="match status" value="1"/>
</dbReference>
<name>A0ABQ0FZG9_9PEZI</name>
<feature type="repeat" description="ANK" evidence="3">
    <location>
        <begin position="1053"/>
        <end position="1085"/>
    </location>
</feature>
<dbReference type="PANTHER" id="PTHR24198:SF165">
    <property type="entry name" value="ANKYRIN REPEAT-CONTAINING PROTEIN-RELATED"/>
    <property type="match status" value="1"/>
</dbReference>
<dbReference type="SUPFAM" id="SSF48403">
    <property type="entry name" value="Ankyrin repeat"/>
    <property type="match status" value="1"/>
</dbReference>
<evidence type="ECO:0000256" key="3">
    <source>
        <dbReference type="PROSITE-ProRule" id="PRU00023"/>
    </source>
</evidence>
<keyword evidence="7" id="KW-1185">Reference proteome</keyword>
<dbReference type="Gene3D" id="1.25.40.20">
    <property type="entry name" value="Ankyrin repeat-containing domain"/>
    <property type="match status" value="1"/>
</dbReference>
<dbReference type="InterPro" id="IPR036770">
    <property type="entry name" value="Ankyrin_rpt-contain_sf"/>
</dbReference>
<gene>
    <name evidence="6" type="ORF">MFIFM68171_01116</name>
</gene>
<feature type="compositionally biased region" description="Basic and acidic residues" evidence="4">
    <location>
        <begin position="57"/>
        <end position="68"/>
    </location>
</feature>
<comment type="caution">
    <text evidence="6">The sequence shown here is derived from an EMBL/GenBank/DDBJ whole genome shotgun (WGS) entry which is preliminary data.</text>
</comment>
<dbReference type="Gene3D" id="3.40.50.300">
    <property type="entry name" value="P-loop containing nucleotide triphosphate hydrolases"/>
    <property type="match status" value="1"/>
</dbReference>
<evidence type="ECO:0000313" key="7">
    <source>
        <dbReference type="Proteomes" id="UP001628179"/>
    </source>
</evidence>
<dbReference type="InterPro" id="IPR002110">
    <property type="entry name" value="Ankyrin_rpt"/>
</dbReference>
<evidence type="ECO:0000259" key="5">
    <source>
        <dbReference type="Pfam" id="PF24883"/>
    </source>
</evidence>
<accession>A0ABQ0FZG9</accession>
<dbReference type="Pfam" id="PF00023">
    <property type="entry name" value="Ank"/>
    <property type="match status" value="1"/>
</dbReference>
<sequence length="1280" mass="143016">MAGQITVHEKGFTVLYEAPDPLVDIIFVHGFTGHPKRTWTLKGAKLQSADPAKSKKHGPDDEPIDTARRFKIPRPGGLFKRSSSARSTATSSILASSPAPVTDNANSESQVGPEGPQREVYWPQDLAPKTAPNSRIFTYGYDTNVRHWFGGAVSRKSVYDHAWDFLCSLEALRRDPKERRRPVLFIAHSLGGIVVKEALRRSRGCGQTKPHLHAIFEATIGALFFGTPHGGADPRGFLHHVLSVSVQALGVQVNKQIVDTLMPDAERLPELKNEFSVMCHERKWQVYSFQEEYGVRALFQRKVVDDQSSCLNEPTIETKQHISSNHMDMCRFSGLPDPEYSKVAAAMAFILGKINNSTHTVSPELSPPHIQPQDERCITYDERIARQPSIPRAQSPGTPSLQETRSWRDKPAIEGDSAIPADIKQSLIDQLYFDKIDERLTSLMPAQGKTCRWFLAKEEYASWRDPARLADHGGFLWIKGNPGTGKSTLMKLLFEEAKLGSRSDPSQITLSFFFLARGTLEEKSTTGLYRSLLHKLFEKVAGLKDSLEWLEADGARIMLSNGWHKEALKLTLTHAIRKLGHSSLTIFVDALDECNDDEAEDMVFFFEDLCELAQEIQIRLRICFSSRHYPHIEIKKGIKVILEDEVGHEEDIKHYIKSKLRLRKTKGAESLQSEILENSSMIFLWVVLVIDILNSEYPGKPIEKMRKRLREIPQKLADLFEMILARDEENPELLQLCLQWILFATRPLKPQELYFAVQFGLDKTCSGCWDQETLDLDQMKTFVRSSSKGLAEVTRNKASEVQFIHESVRDFLLGKYGGQWSEAASGSFVGHGHQVLRDCCLAQVLSASASQSFGIPTNSAQNTEQLWAASSLELPFLKYSTLNMLHHANSAQQHGMEQSVFLDEFPLQQWAILHNAFEKFAIRKYKESISLLYILAERNLAYLIKAYPRNESCFDVGDEHERYGPPILAALATGSDDAAQALLETLARVQSPQPQLLDLLKQWPQKKLPGPGYSLTFSRQRGVLSYIAEHGNEVILSFLLHFTRVETNSLDHNGHGPLWYAVTRGHESVARTLLENGANPDAPNKAGETPLLTAVRAGHEAIVRLLLEHGVGANAADKRGNTSLQSAIRAGREAIVRLLLEYGADASAADIVGKTLLMSAVRAGHEAIVRLLLEHGADANAAAKWGDTPLLFGVRAGREAIVRLLLEHGADANAADKRGNTLLLSAVQDGHEAIVRLFLENGAWIDSRDSTGRTALIWAAGRGYQAIHWYMLPRKGSWRL</sequence>
<dbReference type="InterPro" id="IPR029058">
    <property type="entry name" value="AB_hydrolase_fold"/>
</dbReference>
<feature type="region of interest" description="Disordered" evidence="4">
    <location>
        <begin position="43"/>
        <end position="119"/>
    </location>
</feature>
<feature type="repeat" description="ANK" evidence="3">
    <location>
        <begin position="1152"/>
        <end position="1184"/>
    </location>
</feature>
<dbReference type="PROSITE" id="PS50088">
    <property type="entry name" value="ANK_REPEAT"/>
    <property type="match status" value="6"/>
</dbReference>
<dbReference type="Proteomes" id="UP001628179">
    <property type="component" value="Unassembled WGS sequence"/>
</dbReference>
<dbReference type="SMART" id="SM00248">
    <property type="entry name" value="ANK"/>
    <property type="match status" value="7"/>
</dbReference>